<proteinExistence type="predicted"/>
<dbReference type="STRING" id="642780.SAMN04488570_0816"/>
<evidence type="ECO:0000313" key="3">
    <source>
        <dbReference type="Proteomes" id="UP000198859"/>
    </source>
</evidence>
<reference evidence="3" key="1">
    <citation type="submission" date="2016-10" db="EMBL/GenBank/DDBJ databases">
        <authorList>
            <person name="Varghese N."/>
            <person name="Submissions S."/>
        </authorList>
    </citation>
    <scope>NUCLEOTIDE SEQUENCE [LARGE SCALE GENOMIC DNA]</scope>
    <source>
        <strain evidence="3">DSM 22127</strain>
    </source>
</reference>
<dbReference type="Pfam" id="PF19834">
    <property type="entry name" value="DUF6314"/>
    <property type="match status" value="1"/>
</dbReference>
<dbReference type="AlphaFoldDB" id="A0A1H1NAP1"/>
<organism evidence="2 3">
    <name type="scientific">Nocardioides scoriae</name>
    <dbReference type="NCBI Taxonomy" id="642780"/>
    <lineage>
        <taxon>Bacteria</taxon>
        <taxon>Bacillati</taxon>
        <taxon>Actinomycetota</taxon>
        <taxon>Actinomycetes</taxon>
        <taxon>Propionibacteriales</taxon>
        <taxon>Nocardioidaceae</taxon>
        <taxon>Nocardioides</taxon>
    </lineage>
</organism>
<sequence length="144" mass="16346">MTPTPGDALADPRALVGRWSLHRTIDDRRGDLGGVVEGVLELTEVGPDRLGWEEQATWRRPGVEVAVRRGLRLERREEGWWVLFADGRDFHPWVPGEPVVHDCRPDTYRGLVTGSPEDWSVRWEVTGPAKDYLMRTRLRPASPG</sequence>
<dbReference type="RefSeq" id="WP_091726398.1">
    <property type="nucleotide sequence ID" value="NZ_LT629757.1"/>
</dbReference>
<dbReference type="InterPro" id="IPR045632">
    <property type="entry name" value="DUF6314"/>
</dbReference>
<dbReference type="EMBL" id="LT629757">
    <property type="protein sequence ID" value="SDR95900.1"/>
    <property type="molecule type" value="Genomic_DNA"/>
</dbReference>
<gene>
    <name evidence="2" type="ORF">SAMN04488570_0816</name>
</gene>
<keyword evidence="3" id="KW-1185">Reference proteome</keyword>
<evidence type="ECO:0000259" key="1">
    <source>
        <dbReference type="Pfam" id="PF19834"/>
    </source>
</evidence>
<feature type="domain" description="DUF6314" evidence="1">
    <location>
        <begin position="15"/>
        <end position="139"/>
    </location>
</feature>
<name>A0A1H1NAP1_9ACTN</name>
<accession>A0A1H1NAP1</accession>
<dbReference type="OrthoDB" id="3296280at2"/>
<evidence type="ECO:0000313" key="2">
    <source>
        <dbReference type="EMBL" id="SDR95900.1"/>
    </source>
</evidence>
<dbReference type="Proteomes" id="UP000198859">
    <property type="component" value="Chromosome I"/>
</dbReference>
<protein>
    <recommendedName>
        <fullName evidence="1">DUF6314 domain-containing protein</fullName>
    </recommendedName>
</protein>